<keyword evidence="4" id="KW-0472">Membrane</keyword>
<name>A0AAD5R8M5_PARTN</name>
<gene>
    <name evidence="6" type="ORF">KIN20_033613</name>
</gene>
<evidence type="ECO:0000256" key="2">
    <source>
        <dbReference type="ARBA" id="ARBA00022676"/>
    </source>
</evidence>
<dbReference type="InterPro" id="IPR003406">
    <property type="entry name" value="Glyco_trans_14"/>
</dbReference>
<evidence type="ECO:0000256" key="4">
    <source>
        <dbReference type="ARBA" id="ARBA00023136"/>
    </source>
</evidence>
<dbReference type="PANTHER" id="PTHR46671">
    <property type="entry name" value="PROTEIN CBG11221"/>
    <property type="match status" value="1"/>
</dbReference>
<keyword evidence="2" id="KW-0328">Glycosyltransferase</keyword>
<keyword evidence="3" id="KW-0808">Transferase</keyword>
<reference evidence="6" key="1">
    <citation type="submission" date="2021-06" db="EMBL/GenBank/DDBJ databases">
        <title>Parelaphostrongylus tenuis whole genome reference sequence.</title>
        <authorList>
            <person name="Garwood T.J."/>
            <person name="Larsen P.A."/>
            <person name="Fountain-Jones N.M."/>
            <person name="Garbe J.R."/>
            <person name="Macchietto M.G."/>
            <person name="Kania S.A."/>
            <person name="Gerhold R.W."/>
            <person name="Richards J.E."/>
            <person name="Wolf T.M."/>
        </authorList>
    </citation>
    <scope>NUCLEOTIDE SEQUENCE</scope>
    <source>
        <strain evidence="6">MNPRO001-30</strain>
        <tissue evidence="6">Meninges</tissue>
    </source>
</reference>
<dbReference type="GO" id="GO:0016020">
    <property type="term" value="C:membrane"/>
    <property type="evidence" value="ECO:0007669"/>
    <property type="project" value="UniProtKB-SubCell"/>
</dbReference>
<dbReference type="GO" id="GO:0016757">
    <property type="term" value="F:glycosyltransferase activity"/>
    <property type="evidence" value="ECO:0007669"/>
    <property type="project" value="UniProtKB-KW"/>
</dbReference>
<dbReference type="PANTHER" id="PTHR46671:SF8">
    <property type="entry name" value="CORE-2_I-BRANCHING ENZYME"/>
    <property type="match status" value="1"/>
</dbReference>
<keyword evidence="7" id="KW-1185">Reference proteome</keyword>
<evidence type="ECO:0008006" key="8">
    <source>
        <dbReference type="Google" id="ProtNLM"/>
    </source>
</evidence>
<comment type="caution">
    <text evidence="6">The sequence shown here is derived from an EMBL/GenBank/DDBJ whole genome shotgun (WGS) entry which is preliminary data.</text>
</comment>
<proteinExistence type="predicted"/>
<keyword evidence="5" id="KW-0325">Glycoprotein</keyword>
<comment type="subcellular location">
    <subcellularLocation>
        <location evidence="1">Membrane</location>
        <topology evidence="1">Single-pass type II membrane protein</topology>
    </subcellularLocation>
</comment>
<dbReference type="Proteomes" id="UP001196413">
    <property type="component" value="Unassembled WGS sequence"/>
</dbReference>
<evidence type="ECO:0000256" key="3">
    <source>
        <dbReference type="ARBA" id="ARBA00022679"/>
    </source>
</evidence>
<accession>A0AAD5R8M5</accession>
<evidence type="ECO:0000313" key="7">
    <source>
        <dbReference type="Proteomes" id="UP001196413"/>
    </source>
</evidence>
<sequence length="289" mass="33979">MITSRCRAIKKRRYLPITVPNSMQVNHNLFFMRIVSKDYDFLEEVMTMIFSPLHFYCFVIDSSASPEFEKMVRILGECILNFIVPPMTFNTTTAHGTFVALNACYIGMEKFPWKHTIITTENEMPIHSIHYIADTAKRLGKAARIDRFTISEEHIRILGDDLDKASSKEQEYIRRAVCSWLKNKQFPIIIPRGFQSVLFRFVNEQNFEHCRVLSPDFDKNVIVQECHTNHYDEMGNCIVGMEDYDYITKSRNLFVRADPYFDYGIVQCVGEFVYHRTYTDDYTDRDLSK</sequence>
<evidence type="ECO:0000256" key="5">
    <source>
        <dbReference type="ARBA" id="ARBA00023180"/>
    </source>
</evidence>
<evidence type="ECO:0000256" key="1">
    <source>
        <dbReference type="ARBA" id="ARBA00004606"/>
    </source>
</evidence>
<protein>
    <recommendedName>
        <fullName evidence="8">Core-2/I-Branching enzyme</fullName>
    </recommendedName>
</protein>
<dbReference type="EMBL" id="JAHQIW010007009">
    <property type="protein sequence ID" value="KAJ1371627.1"/>
    <property type="molecule type" value="Genomic_DNA"/>
</dbReference>
<evidence type="ECO:0000313" key="6">
    <source>
        <dbReference type="EMBL" id="KAJ1371627.1"/>
    </source>
</evidence>
<dbReference type="AlphaFoldDB" id="A0AAD5R8M5"/>
<organism evidence="6 7">
    <name type="scientific">Parelaphostrongylus tenuis</name>
    <name type="common">Meningeal worm</name>
    <dbReference type="NCBI Taxonomy" id="148309"/>
    <lineage>
        <taxon>Eukaryota</taxon>
        <taxon>Metazoa</taxon>
        <taxon>Ecdysozoa</taxon>
        <taxon>Nematoda</taxon>
        <taxon>Chromadorea</taxon>
        <taxon>Rhabditida</taxon>
        <taxon>Rhabditina</taxon>
        <taxon>Rhabditomorpha</taxon>
        <taxon>Strongyloidea</taxon>
        <taxon>Metastrongylidae</taxon>
        <taxon>Parelaphostrongylus</taxon>
    </lineage>
</organism>
<dbReference type="Pfam" id="PF02485">
    <property type="entry name" value="Branch"/>
    <property type="match status" value="1"/>
</dbReference>